<dbReference type="SMART" id="SM00353">
    <property type="entry name" value="HLH"/>
    <property type="match status" value="1"/>
</dbReference>
<dbReference type="PANTHER" id="PTHR15741">
    <property type="entry name" value="BASIC HELIX-LOOP-HELIX ZIP TRANSCRIPTION FACTOR"/>
    <property type="match status" value="1"/>
</dbReference>
<feature type="compositionally biased region" description="Basic and acidic residues" evidence="6">
    <location>
        <begin position="125"/>
        <end position="141"/>
    </location>
</feature>
<keyword evidence="3" id="KW-0238">DNA-binding</keyword>
<keyword evidence="4" id="KW-0804">Transcription</keyword>
<dbReference type="Gene3D" id="4.10.280.10">
    <property type="entry name" value="Helix-loop-helix DNA-binding domain"/>
    <property type="match status" value="1"/>
</dbReference>
<dbReference type="InterPro" id="IPR011598">
    <property type="entry name" value="bHLH_dom"/>
</dbReference>
<comment type="subcellular location">
    <subcellularLocation>
        <location evidence="1">Nucleus</location>
    </subcellularLocation>
</comment>
<feature type="compositionally biased region" description="Basic and acidic residues" evidence="6">
    <location>
        <begin position="519"/>
        <end position="530"/>
    </location>
</feature>
<evidence type="ECO:0000256" key="2">
    <source>
        <dbReference type="ARBA" id="ARBA00023015"/>
    </source>
</evidence>
<keyword evidence="2" id="KW-0805">Transcription regulation</keyword>
<dbReference type="InterPro" id="IPR036638">
    <property type="entry name" value="HLH_DNA-bd_sf"/>
</dbReference>
<sequence>MTSPPGSTTSSSRPIHTSPPQRLGSPTSLRKNHYRSSPEERNMTASIPINIPRMPPSNPSGTPSSASSNHRESFDRPPHAHSFPPREREREGRVQSPSSGRSPTISHSYNRSHPYPRRTSSTSQPEKERERERDRERENQPRIHLPPPTSMGSFKFSESSTSHQLSPIEREFPSLSTGKSESTWRGTISDRPQVQRIPPGGSAGKSGGISLPPLHAISGSPTLPPPSLGMSGIQSHPIDASSSGPSGRGSPRVYPPNIRPGYNPYESLHSQRGSPGTGQSQLREREREREYEFEQQAAKNRQPQPPSERYHAPSREEFYDMHQRSSTVPMPNHPSAMPPIHHQQQPQNHNHHSQHPHHHAAHTYDMPSPPLRALPPSSMPPTGYGPPYGHRGGASLARSRSHSTASGFARPGGMEVDDGPGSVAPTPGQSRRLAHLMSEQKRRESINSGFQALRQALPSSLPTDSKAIILRKAVSHIAHLENIVRRSGITYSTSPPGRMVDNWSNEEGRGDLGDDDEGDPRGRVKWEEDR</sequence>
<feature type="compositionally biased region" description="Basic and acidic residues" evidence="6">
    <location>
        <begin position="282"/>
        <end position="292"/>
    </location>
</feature>
<evidence type="ECO:0000313" key="9">
    <source>
        <dbReference type="EMBL" id="WWC65148.1"/>
    </source>
</evidence>
<accession>A0A1A5ZVN4</accession>
<dbReference type="AlphaFoldDB" id="A0A1A5ZVN4"/>
<protein>
    <recommendedName>
        <fullName evidence="7">BHLH domain-containing protein</fullName>
    </recommendedName>
</protein>
<feature type="compositionally biased region" description="Low complexity" evidence="6">
    <location>
        <begin position="241"/>
        <end position="252"/>
    </location>
</feature>
<dbReference type="KEGG" id="kdj:28971466"/>
<feature type="compositionally biased region" description="Polar residues" evidence="6">
    <location>
        <begin position="95"/>
        <end position="111"/>
    </location>
</feature>
<dbReference type="RefSeq" id="XP_018259699.1">
    <property type="nucleotide sequence ID" value="XM_018411031.1"/>
</dbReference>
<dbReference type="PROSITE" id="PS50888">
    <property type="entry name" value="BHLH"/>
    <property type="match status" value="1"/>
</dbReference>
<dbReference type="Proteomes" id="UP000078595">
    <property type="component" value="Chromosome 10"/>
</dbReference>
<dbReference type="EMBL" id="KI894036">
    <property type="protein sequence ID" value="OBR81857.1"/>
    <property type="molecule type" value="Genomic_DNA"/>
</dbReference>
<evidence type="ECO:0000313" key="10">
    <source>
        <dbReference type="Proteomes" id="UP000078595"/>
    </source>
</evidence>
<dbReference type="GeneID" id="28971466"/>
<feature type="domain" description="BHLH" evidence="7">
    <location>
        <begin position="430"/>
        <end position="480"/>
    </location>
</feature>
<proteinExistence type="predicted"/>
<dbReference type="EMBL" id="CP144539">
    <property type="protein sequence ID" value="WWC65148.1"/>
    <property type="molecule type" value="Genomic_DNA"/>
</dbReference>
<feature type="compositionally biased region" description="Polar residues" evidence="6">
    <location>
        <begin position="18"/>
        <end position="29"/>
    </location>
</feature>
<feature type="compositionally biased region" description="Polar residues" evidence="6">
    <location>
        <begin position="150"/>
        <end position="165"/>
    </location>
</feature>
<dbReference type="STRING" id="1296121.A0A1A5ZVN4"/>
<dbReference type="PANTHER" id="PTHR15741:SF27">
    <property type="entry name" value="TRANSCRIPTION FACTOR AP-4"/>
    <property type="match status" value="1"/>
</dbReference>
<dbReference type="VEuPathDB" id="FungiDB:I303_07767"/>
<keyword evidence="5" id="KW-0539">Nucleus</keyword>
<dbReference type="GO" id="GO:0000978">
    <property type="term" value="F:RNA polymerase II cis-regulatory region sequence-specific DNA binding"/>
    <property type="evidence" value="ECO:0007669"/>
    <property type="project" value="TreeGrafter"/>
</dbReference>
<evidence type="ECO:0000256" key="3">
    <source>
        <dbReference type="ARBA" id="ARBA00023125"/>
    </source>
</evidence>
<gene>
    <name evidence="8" type="ORF">I303_07767</name>
    <name evidence="9" type="ORF">I303_107762</name>
</gene>
<dbReference type="SUPFAM" id="SSF47459">
    <property type="entry name" value="HLH, helix-loop-helix DNA-binding domain"/>
    <property type="match status" value="1"/>
</dbReference>
<keyword evidence="10" id="KW-1185">Reference proteome</keyword>
<reference evidence="9" key="3">
    <citation type="submission" date="2024-02" db="EMBL/GenBank/DDBJ databases">
        <title>Comparative genomics of Cryptococcus and Kwoniella reveals pathogenesis evolution and contrasting modes of karyotype evolution via chromosome fusion or intercentromeric recombination.</title>
        <authorList>
            <person name="Coelho M.A."/>
            <person name="David-Palma M."/>
            <person name="Shea T."/>
            <person name="Bowers K."/>
            <person name="McGinley-Smith S."/>
            <person name="Mohammad A.W."/>
            <person name="Gnirke A."/>
            <person name="Yurkov A.M."/>
            <person name="Nowrousian M."/>
            <person name="Sun S."/>
            <person name="Cuomo C.A."/>
            <person name="Heitman J."/>
        </authorList>
    </citation>
    <scope>NUCLEOTIDE SEQUENCE</scope>
    <source>
        <strain evidence="9">CBS 10117</strain>
    </source>
</reference>
<feature type="compositionally biased region" description="Low complexity" evidence="6">
    <location>
        <begin position="1"/>
        <end position="14"/>
    </location>
</feature>
<feature type="compositionally biased region" description="Polar residues" evidence="6">
    <location>
        <begin position="268"/>
        <end position="281"/>
    </location>
</feature>
<dbReference type="Pfam" id="PF00010">
    <property type="entry name" value="HLH"/>
    <property type="match status" value="1"/>
</dbReference>
<dbReference type="OrthoDB" id="2565194at2759"/>
<dbReference type="GO" id="GO:0000981">
    <property type="term" value="F:DNA-binding transcription factor activity, RNA polymerase II-specific"/>
    <property type="evidence" value="ECO:0007669"/>
    <property type="project" value="TreeGrafter"/>
</dbReference>
<feature type="compositionally biased region" description="Polar residues" evidence="6">
    <location>
        <begin position="174"/>
        <end position="192"/>
    </location>
</feature>
<feature type="compositionally biased region" description="Low complexity" evidence="6">
    <location>
        <begin position="59"/>
        <end position="68"/>
    </location>
</feature>
<dbReference type="GO" id="GO:0046983">
    <property type="term" value="F:protein dimerization activity"/>
    <property type="evidence" value="ECO:0007669"/>
    <property type="project" value="InterPro"/>
</dbReference>
<evidence type="ECO:0000256" key="1">
    <source>
        <dbReference type="ARBA" id="ARBA00004123"/>
    </source>
</evidence>
<name>A0A1A5ZVN4_9TREE</name>
<reference evidence="8" key="1">
    <citation type="submission" date="2013-07" db="EMBL/GenBank/DDBJ databases">
        <title>The Genome Sequence of Cryptococcus dejecticola CBS10117.</title>
        <authorList>
            <consortium name="The Broad Institute Genome Sequencing Platform"/>
            <person name="Cuomo C."/>
            <person name="Litvintseva A."/>
            <person name="Chen Y."/>
            <person name="Heitman J."/>
            <person name="Sun S."/>
            <person name="Springer D."/>
            <person name="Dromer F."/>
            <person name="Young S.K."/>
            <person name="Zeng Q."/>
            <person name="Gargeya S."/>
            <person name="Fitzgerald M."/>
            <person name="Abouelleil A."/>
            <person name="Alvarado L."/>
            <person name="Berlin A.M."/>
            <person name="Chapman S.B."/>
            <person name="Dewar J."/>
            <person name="Goldberg J."/>
            <person name="Griggs A."/>
            <person name="Gujja S."/>
            <person name="Hansen M."/>
            <person name="Howarth C."/>
            <person name="Imamovic A."/>
            <person name="Larimer J."/>
            <person name="McCowan C."/>
            <person name="Murphy C."/>
            <person name="Pearson M."/>
            <person name="Priest M."/>
            <person name="Roberts A."/>
            <person name="Saif S."/>
            <person name="Shea T."/>
            <person name="Sykes S."/>
            <person name="Wortman J."/>
            <person name="Nusbaum C."/>
            <person name="Birren B."/>
        </authorList>
    </citation>
    <scope>NUCLEOTIDE SEQUENCE [LARGE SCALE GENOMIC DNA]</scope>
    <source>
        <strain evidence="8">CBS 10117</strain>
    </source>
</reference>
<feature type="region of interest" description="Disordered" evidence="6">
    <location>
        <begin position="489"/>
        <end position="530"/>
    </location>
</feature>
<dbReference type="GO" id="GO:0005634">
    <property type="term" value="C:nucleus"/>
    <property type="evidence" value="ECO:0007669"/>
    <property type="project" value="UniProtKB-SubCell"/>
</dbReference>
<feature type="compositionally biased region" description="Basic residues" evidence="6">
    <location>
        <begin position="349"/>
        <end position="361"/>
    </location>
</feature>
<dbReference type="InterPro" id="IPR052207">
    <property type="entry name" value="Max-like/E-box_TFs"/>
</dbReference>
<evidence type="ECO:0000259" key="7">
    <source>
        <dbReference type="PROSITE" id="PS50888"/>
    </source>
</evidence>
<organism evidence="8">
    <name type="scientific">Kwoniella dejecticola CBS 10117</name>
    <dbReference type="NCBI Taxonomy" id="1296121"/>
    <lineage>
        <taxon>Eukaryota</taxon>
        <taxon>Fungi</taxon>
        <taxon>Dikarya</taxon>
        <taxon>Basidiomycota</taxon>
        <taxon>Agaricomycotina</taxon>
        <taxon>Tremellomycetes</taxon>
        <taxon>Tremellales</taxon>
        <taxon>Cryptococcaceae</taxon>
        <taxon>Kwoniella</taxon>
    </lineage>
</organism>
<feature type="compositionally biased region" description="Basic and acidic residues" evidence="6">
    <location>
        <begin position="69"/>
        <end position="93"/>
    </location>
</feature>
<evidence type="ECO:0000256" key="6">
    <source>
        <dbReference type="SAM" id="MobiDB-lite"/>
    </source>
</evidence>
<feature type="region of interest" description="Disordered" evidence="6">
    <location>
        <begin position="1"/>
        <end position="429"/>
    </location>
</feature>
<feature type="compositionally biased region" description="Pro residues" evidence="6">
    <location>
        <begin position="367"/>
        <end position="379"/>
    </location>
</feature>
<evidence type="ECO:0000256" key="4">
    <source>
        <dbReference type="ARBA" id="ARBA00023163"/>
    </source>
</evidence>
<evidence type="ECO:0000256" key="5">
    <source>
        <dbReference type="ARBA" id="ARBA00023242"/>
    </source>
</evidence>
<feature type="compositionally biased region" description="Basic and acidic residues" evidence="6">
    <location>
        <begin position="308"/>
        <end position="323"/>
    </location>
</feature>
<reference evidence="9" key="2">
    <citation type="submission" date="2013-07" db="EMBL/GenBank/DDBJ databases">
        <authorList>
            <consortium name="The Broad Institute Genome Sequencing Platform"/>
            <person name="Cuomo C."/>
            <person name="Litvintseva A."/>
            <person name="Chen Y."/>
            <person name="Heitman J."/>
            <person name="Sun S."/>
            <person name="Springer D."/>
            <person name="Dromer F."/>
            <person name="Young S.K."/>
            <person name="Zeng Q."/>
            <person name="Gargeya S."/>
            <person name="Fitzgerald M."/>
            <person name="Abouelleil A."/>
            <person name="Alvarado L."/>
            <person name="Berlin A.M."/>
            <person name="Chapman S.B."/>
            <person name="Dewar J."/>
            <person name="Goldberg J."/>
            <person name="Griggs A."/>
            <person name="Gujja S."/>
            <person name="Hansen M."/>
            <person name="Howarth C."/>
            <person name="Imamovic A."/>
            <person name="Larimer J."/>
            <person name="McCowan C."/>
            <person name="Murphy C."/>
            <person name="Pearson M."/>
            <person name="Priest M."/>
            <person name="Roberts A."/>
            <person name="Saif S."/>
            <person name="Shea T."/>
            <person name="Sykes S."/>
            <person name="Wortman J."/>
            <person name="Nusbaum C."/>
            <person name="Birren B."/>
        </authorList>
    </citation>
    <scope>NUCLEOTIDE SEQUENCE</scope>
    <source>
        <strain evidence="9">CBS 10117</strain>
    </source>
</reference>
<evidence type="ECO:0000313" key="8">
    <source>
        <dbReference type="EMBL" id="OBR81857.1"/>
    </source>
</evidence>